<evidence type="ECO:0000313" key="2">
    <source>
        <dbReference type="Proteomes" id="UP000322244"/>
    </source>
</evidence>
<dbReference type="AlphaFoldDB" id="A0A5A7SBB6"/>
<sequence>MGADADYVIEPEDSLAYITSRLMEIEVAIYRGPLAMGRERNALVVAEERYNTAKAKALLAVPVEDDGRKLTAGEREARAFLATGLEREAYQIADAAFKYSQDVSRSLDREKDALQTRSANLRAELQLSGKGGA</sequence>
<dbReference type="RefSeq" id="WP_149431189.1">
    <property type="nucleotide sequence ID" value="NZ_VLNY01000007.1"/>
</dbReference>
<name>A0A5A7SBB6_9NOCA</name>
<comment type="caution">
    <text evidence="1">The sequence shown here is derived from an EMBL/GenBank/DDBJ whole genome shotgun (WGS) entry which is preliminary data.</text>
</comment>
<dbReference type="EMBL" id="VLNY01000007">
    <property type="protein sequence ID" value="KAA0021825.1"/>
    <property type="molecule type" value="Genomic_DNA"/>
</dbReference>
<protein>
    <recommendedName>
        <fullName evidence="3">TolC family protein</fullName>
    </recommendedName>
</protein>
<reference evidence="1 2" key="1">
    <citation type="submission" date="2019-07" db="EMBL/GenBank/DDBJ databases">
        <title>Rhodococcus cavernicolus sp. nov., isolated from a cave.</title>
        <authorList>
            <person name="Lee S.D."/>
        </authorList>
    </citation>
    <scope>NUCLEOTIDE SEQUENCE [LARGE SCALE GENOMIC DNA]</scope>
    <source>
        <strain evidence="1 2">C1-24</strain>
    </source>
</reference>
<evidence type="ECO:0000313" key="1">
    <source>
        <dbReference type="EMBL" id="KAA0021825.1"/>
    </source>
</evidence>
<organism evidence="1 2">
    <name type="scientific">Antrihabitans cavernicola</name>
    <dbReference type="NCBI Taxonomy" id="2495913"/>
    <lineage>
        <taxon>Bacteria</taxon>
        <taxon>Bacillati</taxon>
        <taxon>Actinomycetota</taxon>
        <taxon>Actinomycetes</taxon>
        <taxon>Mycobacteriales</taxon>
        <taxon>Nocardiaceae</taxon>
        <taxon>Antrihabitans</taxon>
    </lineage>
</organism>
<evidence type="ECO:0008006" key="3">
    <source>
        <dbReference type="Google" id="ProtNLM"/>
    </source>
</evidence>
<dbReference type="Proteomes" id="UP000322244">
    <property type="component" value="Unassembled WGS sequence"/>
</dbReference>
<accession>A0A5A7SBB6</accession>
<keyword evidence="2" id="KW-1185">Reference proteome</keyword>
<dbReference type="OrthoDB" id="10011619at2"/>
<proteinExistence type="predicted"/>
<gene>
    <name evidence="1" type="ORF">FOY51_15625</name>
</gene>